<evidence type="ECO:0000313" key="2">
    <source>
        <dbReference type="EMBL" id="WRQ89036.1"/>
    </source>
</evidence>
<dbReference type="CDD" id="cd02976">
    <property type="entry name" value="NrdH"/>
    <property type="match status" value="1"/>
</dbReference>
<feature type="domain" description="Glutaredoxin" evidence="1">
    <location>
        <begin position="17"/>
        <end position="64"/>
    </location>
</feature>
<keyword evidence="3" id="KW-1185">Reference proteome</keyword>
<accession>A0ABZ1CBH7</accession>
<evidence type="ECO:0000313" key="3">
    <source>
        <dbReference type="Proteomes" id="UP000738431"/>
    </source>
</evidence>
<dbReference type="InterPro" id="IPR036249">
    <property type="entry name" value="Thioredoxin-like_sf"/>
</dbReference>
<proteinExistence type="predicted"/>
<dbReference type="Proteomes" id="UP000738431">
    <property type="component" value="Chromosome"/>
</dbReference>
<dbReference type="InterPro" id="IPR002109">
    <property type="entry name" value="Glutaredoxin"/>
</dbReference>
<dbReference type="Pfam" id="PF00462">
    <property type="entry name" value="Glutaredoxin"/>
    <property type="match status" value="1"/>
</dbReference>
<protein>
    <submittedName>
        <fullName evidence="2">Glutaredoxin family protein</fullName>
    </submittedName>
</protein>
<name>A0ABZ1CBH7_9BACT</name>
<dbReference type="RefSeq" id="WP_221030909.1">
    <property type="nucleotide sequence ID" value="NZ_CP139781.1"/>
</dbReference>
<dbReference type="SUPFAM" id="SSF52833">
    <property type="entry name" value="Thioredoxin-like"/>
    <property type="match status" value="1"/>
</dbReference>
<gene>
    <name evidence="2" type="ORF">K1X11_006425</name>
</gene>
<dbReference type="Gene3D" id="3.40.30.10">
    <property type="entry name" value="Glutaredoxin"/>
    <property type="match status" value="1"/>
</dbReference>
<organism evidence="2 3">
    <name type="scientific">Actomonas aquatica</name>
    <dbReference type="NCBI Taxonomy" id="2866162"/>
    <lineage>
        <taxon>Bacteria</taxon>
        <taxon>Pseudomonadati</taxon>
        <taxon>Verrucomicrobiota</taxon>
        <taxon>Opitutia</taxon>
        <taxon>Opitutales</taxon>
        <taxon>Opitutaceae</taxon>
        <taxon>Actomonas</taxon>
    </lineage>
</organism>
<reference evidence="2 3" key="1">
    <citation type="submission" date="2023-12" db="EMBL/GenBank/DDBJ databases">
        <title>Description of an unclassified Opitutus bacterium of Verrucomicrobiota.</title>
        <authorList>
            <person name="Zhang D.-F."/>
        </authorList>
    </citation>
    <scope>NUCLEOTIDE SEQUENCE [LARGE SCALE GENOMIC DNA]</scope>
    <source>
        <strain evidence="2 3">WL0086</strain>
    </source>
</reference>
<dbReference type="EMBL" id="CP139781">
    <property type="protein sequence ID" value="WRQ89036.1"/>
    <property type="molecule type" value="Genomic_DNA"/>
</dbReference>
<sequence>MPRKSRPTLFVGPGSSSCLESIRLLSQEHVDYEQVDVSRDESGRDKLIRQTGRCQVPTLVWGRDIIANFRDWELRRFVADHRVAG</sequence>
<evidence type="ECO:0000259" key="1">
    <source>
        <dbReference type="Pfam" id="PF00462"/>
    </source>
</evidence>
<dbReference type="PROSITE" id="PS51257">
    <property type="entry name" value="PROKAR_LIPOPROTEIN"/>
    <property type="match status" value="1"/>
</dbReference>